<evidence type="ECO:0000313" key="2">
    <source>
        <dbReference type="EMBL" id="SFV33239.1"/>
    </source>
</evidence>
<dbReference type="STRING" id="1393122.SAMN05660895_1603"/>
<keyword evidence="3" id="KW-1185">Reference proteome</keyword>
<evidence type="ECO:0000256" key="1">
    <source>
        <dbReference type="SAM" id="Phobius"/>
    </source>
</evidence>
<evidence type="ECO:0000313" key="3">
    <source>
        <dbReference type="Proteomes" id="UP000199537"/>
    </source>
</evidence>
<keyword evidence="1" id="KW-1133">Transmembrane helix</keyword>
<dbReference type="AlphaFoldDB" id="A0A1I7NF17"/>
<dbReference type="Proteomes" id="UP000199537">
    <property type="component" value="Unassembled WGS sequence"/>
</dbReference>
<proteinExistence type="predicted"/>
<gene>
    <name evidence="2" type="ORF">SAMN05660895_1603</name>
</gene>
<name>A0A1I7NF17_9BACT</name>
<organism evidence="2 3">
    <name type="scientific">Thermoflavifilum thermophilum</name>
    <dbReference type="NCBI Taxonomy" id="1393122"/>
    <lineage>
        <taxon>Bacteria</taxon>
        <taxon>Pseudomonadati</taxon>
        <taxon>Bacteroidota</taxon>
        <taxon>Chitinophagia</taxon>
        <taxon>Chitinophagales</taxon>
        <taxon>Chitinophagaceae</taxon>
        <taxon>Thermoflavifilum</taxon>
    </lineage>
</organism>
<keyword evidence="1" id="KW-0472">Membrane</keyword>
<feature type="transmembrane region" description="Helical" evidence="1">
    <location>
        <begin position="38"/>
        <end position="59"/>
    </location>
</feature>
<sequence>MEGIRRRFKRLNDRFRLVILDEDTLEETASFILSRKSIYIVLSSFVMLVFLLVYGAFVLTPLKYYIPGYGDVKLRQEYIRLNIKMDSLQNVLQANEKYWDDIRKVLKGDAQIQQSDTVSAEE</sequence>
<accession>A0A1I7NF17</accession>
<reference evidence="3" key="1">
    <citation type="submission" date="2016-10" db="EMBL/GenBank/DDBJ databases">
        <authorList>
            <person name="Varghese N."/>
            <person name="Submissions S."/>
        </authorList>
    </citation>
    <scope>NUCLEOTIDE SEQUENCE [LARGE SCALE GENOMIC DNA]</scope>
    <source>
        <strain evidence="3">DSM 14807</strain>
    </source>
</reference>
<keyword evidence="1" id="KW-0812">Transmembrane</keyword>
<dbReference type="EMBL" id="FPCJ01000001">
    <property type="protein sequence ID" value="SFV33239.1"/>
    <property type="molecule type" value="Genomic_DNA"/>
</dbReference>
<protein>
    <submittedName>
        <fullName evidence="2">Uncharacterized protein</fullName>
    </submittedName>
</protein>